<sequence length="197" mass="21409">MERKEVIRGAYRMTGGNNFYDGMITCSTLSGKAVCRLVWAMNKAENNAYREKALSGIPEHFSGKLLEVPVGTGILTMPVYQTMPEADITCLDYSPDMMRQARENCRAVLSCNGCDRSEQRTDCEVFAGSIFLHLAHLHRLLRGAEICQQAGRNTAGGGLSASAGRGAAGDGGRFFHRCRPCHGVSDADEAARGARFL</sequence>
<comment type="caution">
    <text evidence="1">The sequence shown here is derived from an EMBL/GenBank/DDBJ whole genome shotgun (WGS) entry which is preliminary data.</text>
</comment>
<dbReference type="RefSeq" id="WP_227706397.1">
    <property type="nucleotide sequence ID" value="NZ_JAJEQX010000002.1"/>
</dbReference>
<dbReference type="EMBL" id="JAJEQX010000002">
    <property type="protein sequence ID" value="MCC2253248.1"/>
    <property type="molecule type" value="Genomic_DNA"/>
</dbReference>
<organism evidence="1 2">
    <name type="scientific">Ruminococcus turbiniformis</name>
    <dbReference type="NCBI Taxonomy" id="2881258"/>
    <lineage>
        <taxon>Bacteria</taxon>
        <taxon>Bacillati</taxon>
        <taxon>Bacillota</taxon>
        <taxon>Clostridia</taxon>
        <taxon>Eubacteriales</taxon>
        <taxon>Oscillospiraceae</taxon>
        <taxon>Ruminococcus</taxon>
    </lineage>
</organism>
<evidence type="ECO:0000313" key="2">
    <source>
        <dbReference type="Proteomes" id="UP001198151"/>
    </source>
</evidence>
<dbReference type="InterPro" id="IPR029063">
    <property type="entry name" value="SAM-dependent_MTases_sf"/>
</dbReference>
<keyword evidence="2" id="KW-1185">Reference proteome</keyword>
<dbReference type="SUPFAM" id="SSF53335">
    <property type="entry name" value="S-adenosyl-L-methionine-dependent methyltransferases"/>
    <property type="match status" value="1"/>
</dbReference>
<proteinExistence type="predicted"/>
<accession>A0ABS8FT88</accession>
<keyword evidence="1" id="KW-0489">Methyltransferase</keyword>
<dbReference type="Gene3D" id="3.40.50.150">
    <property type="entry name" value="Vaccinia Virus protein VP39"/>
    <property type="match status" value="1"/>
</dbReference>
<dbReference type="GO" id="GO:0008168">
    <property type="term" value="F:methyltransferase activity"/>
    <property type="evidence" value="ECO:0007669"/>
    <property type="project" value="UniProtKB-KW"/>
</dbReference>
<dbReference type="Proteomes" id="UP001198151">
    <property type="component" value="Unassembled WGS sequence"/>
</dbReference>
<gene>
    <name evidence="1" type="ORF">LKD70_02120</name>
</gene>
<protein>
    <submittedName>
        <fullName evidence="1">Class I SAM-dependent methyltransferase</fullName>
    </submittedName>
</protein>
<reference evidence="1 2" key="1">
    <citation type="submission" date="2021-10" db="EMBL/GenBank/DDBJ databases">
        <title>Anaerobic single-cell dispensing facilitates the cultivation of human gut bacteria.</title>
        <authorList>
            <person name="Afrizal A."/>
        </authorList>
    </citation>
    <scope>NUCLEOTIDE SEQUENCE [LARGE SCALE GENOMIC DNA]</scope>
    <source>
        <strain evidence="1 2">CLA-AA-H200</strain>
    </source>
</reference>
<name>A0ABS8FT88_9FIRM</name>
<keyword evidence="1" id="KW-0808">Transferase</keyword>
<dbReference type="GO" id="GO:0032259">
    <property type="term" value="P:methylation"/>
    <property type="evidence" value="ECO:0007669"/>
    <property type="project" value="UniProtKB-KW"/>
</dbReference>
<evidence type="ECO:0000313" key="1">
    <source>
        <dbReference type="EMBL" id="MCC2253248.1"/>
    </source>
</evidence>